<dbReference type="PANTHER" id="PTHR46594">
    <property type="entry name" value="P-TYPE CATION-TRANSPORTING ATPASE"/>
    <property type="match status" value="1"/>
</dbReference>
<dbReference type="Pfam" id="PF00403">
    <property type="entry name" value="HMA"/>
    <property type="match status" value="1"/>
</dbReference>
<dbReference type="CDD" id="cd00371">
    <property type="entry name" value="HMA"/>
    <property type="match status" value="1"/>
</dbReference>
<protein>
    <recommendedName>
        <fullName evidence="2">Copper chaperone CopZ</fullName>
    </recommendedName>
</protein>
<dbReference type="FunFam" id="3.30.70.100:FF:000005">
    <property type="entry name" value="Copper-exporting P-type ATPase A"/>
    <property type="match status" value="1"/>
</dbReference>
<dbReference type="SUPFAM" id="SSF55008">
    <property type="entry name" value="HMA, heavy metal-associated domain"/>
    <property type="match status" value="1"/>
</dbReference>
<evidence type="ECO:0000256" key="4">
    <source>
        <dbReference type="ARBA" id="ARBA00022723"/>
    </source>
</evidence>
<dbReference type="Proteomes" id="UP000280960">
    <property type="component" value="Chromosome"/>
</dbReference>
<evidence type="ECO:0000259" key="7">
    <source>
        <dbReference type="PROSITE" id="PS50846"/>
    </source>
</evidence>
<name>A0A3G2R6F6_9FIRM</name>
<keyword evidence="3" id="KW-0963">Cytoplasm</keyword>
<dbReference type="GO" id="GO:0005737">
    <property type="term" value="C:cytoplasm"/>
    <property type="evidence" value="ECO:0007669"/>
    <property type="project" value="UniProtKB-SubCell"/>
</dbReference>
<dbReference type="InterPro" id="IPR049740">
    <property type="entry name" value="CopZ"/>
</dbReference>
<dbReference type="NCBIfam" id="TIGR00003">
    <property type="entry name" value="copper ion binding protein"/>
    <property type="match status" value="1"/>
</dbReference>
<evidence type="ECO:0000256" key="5">
    <source>
        <dbReference type="ARBA" id="ARBA00023008"/>
    </source>
</evidence>
<keyword evidence="6" id="KW-0143">Chaperone</keyword>
<feature type="domain" description="HMA" evidence="7">
    <location>
        <begin position="12"/>
        <end position="78"/>
    </location>
</feature>
<accession>A0A3G2R6F6</accession>
<evidence type="ECO:0000256" key="6">
    <source>
        <dbReference type="ARBA" id="ARBA00023186"/>
    </source>
</evidence>
<dbReference type="Gene3D" id="3.30.70.100">
    <property type="match status" value="1"/>
</dbReference>
<evidence type="ECO:0000313" key="9">
    <source>
        <dbReference type="Proteomes" id="UP000280960"/>
    </source>
</evidence>
<dbReference type="NCBIfam" id="NF033795">
    <property type="entry name" value="chaper_CopZ_Bs"/>
    <property type="match status" value="1"/>
</dbReference>
<comment type="subcellular location">
    <subcellularLocation>
        <location evidence="1">Cytoplasm</location>
    </subcellularLocation>
</comment>
<sequence length="79" mass="8343">MSHCCSHGPVRSDITLNVAGMSCAHCKKAVETSVGVLPGVSKVEAIVDQGKVNVSFDPSKINLDDIKKAIEDAGYDVQE</sequence>
<gene>
    <name evidence="8" type="ORF">D2962_10540</name>
</gene>
<dbReference type="PROSITE" id="PS01047">
    <property type="entry name" value="HMA_1"/>
    <property type="match status" value="1"/>
</dbReference>
<reference evidence="8 9" key="1">
    <citation type="submission" date="2018-10" db="EMBL/GenBank/DDBJ databases">
        <authorList>
            <person name="Zhang X."/>
        </authorList>
    </citation>
    <scope>NUCLEOTIDE SEQUENCE [LARGE SCALE GENOMIC DNA]</scope>
    <source>
        <strain evidence="8 9">SK-G1</strain>
    </source>
</reference>
<organism evidence="8 9">
    <name type="scientific">Biomaibacter acetigenes</name>
    <dbReference type="NCBI Taxonomy" id="2316383"/>
    <lineage>
        <taxon>Bacteria</taxon>
        <taxon>Bacillati</taxon>
        <taxon>Bacillota</taxon>
        <taxon>Clostridia</taxon>
        <taxon>Thermosediminibacterales</taxon>
        <taxon>Tepidanaerobacteraceae</taxon>
        <taxon>Biomaibacter</taxon>
    </lineage>
</organism>
<evidence type="ECO:0000313" key="8">
    <source>
        <dbReference type="EMBL" id="AYO30986.1"/>
    </source>
</evidence>
<dbReference type="AlphaFoldDB" id="A0A3G2R6F6"/>
<dbReference type="InterPro" id="IPR036163">
    <property type="entry name" value="HMA_dom_sf"/>
</dbReference>
<evidence type="ECO:0000256" key="2">
    <source>
        <dbReference type="ARBA" id="ARBA00015313"/>
    </source>
</evidence>
<dbReference type="GO" id="GO:0005507">
    <property type="term" value="F:copper ion binding"/>
    <property type="evidence" value="ECO:0007669"/>
    <property type="project" value="InterPro"/>
</dbReference>
<dbReference type="InterPro" id="IPR006121">
    <property type="entry name" value="HMA_dom"/>
</dbReference>
<dbReference type="EMBL" id="CP033169">
    <property type="protein sequence ID" value="AYO30986.1"/>
    <property type="molecule type" value="Genomic_DNA"/>
</dbReference>
<dbReference type="PROSITE" id="PS50846">
    <property type="entry name" value="HMA_2"/>
    <property type="match status" value="1"/>
</dbReference>
<evidence type="ECO:0000256" key="1">
    <source>
        <dbReference type="ARBA" id="ARBA00004496"/>
    </source>
</evidence>
<evidence type="ECO:0000256" key="3">
    <source>
        <dbReference type="ARBA" id="ARBA00022490"/>
    </source>
</evidence>
<dbReference type="KEGG" id="bacg:D2962_10540"/>
<dbReference type="PANTHER" id="PTHR46594:SF4">
    <property type="entry name" value="P-TYPE CATION-TRANSPORTING ATPASE"/>
    <property type="match status" value="1"/>
</dbReference>
<dbReference type="InterPro" id="IPR001802">
    <property type="entry name" value="MerP/CopZ"/>
</dbReference>
<proteinExistence type="predicted"/>
<keyword evidence="9" id="KW-1185">Reference proteome</keyword>
<dbReference type="PRINTS" id="PR00946">
    <property type="entry name" value="HGSCAVENGER"/>
</dbReference>
<keyword evidence="4" id="KW-0479">Metal-binding</keyword>
<keyword evidence="5" id="KW-0186">Copper</keyword>
<dbReference type="InterPro" id="IPR017969">
    <property type="entry name" value="Heavy-metal-associated_CS"/>
</dbReference>
<dbReference type="InterPro" id="IPR006122">
    <property type="entry name" value="HMA_Cu_ion-bd"/>
</dbReference>